<organism evidence="2 3">
    <name type="scientific">Mesobacillus selenatarsenatis (strain DSM 18680 / JCM 14380 / FERM P-15431 / SF-1)</name>
    <dbReference type="NCBI Taxonomy" id="1321606"/>
    <lineage>
        <taxon>Bacteria</taxon>
        <taxon>Bacillati</taxon>
        <taxon>Bacillota</taxon>
        <taxon>Bacilli</taxon>
        <taxon>Bacillales</taxon>
        <taxon>Bacillaceae</taxon>
        <taxon>Mesobacillus</taxon>
    </lineage>
</organism>
<keyword evidence="1" id="KW-0472">Membrane</keyword>
<proteinExistence type="predicted"/>
<protein>
    <submittedName>
        <fullName evidence="2">Uncharacterized protein</fullName>
    </submittedName>
</protein>
<keyword evidence="1" id="KW-1133">Transmembrane helix</keyword>
<gene>
    <name evidence="2" type="ORF">SAMD00020551_3337</name>
</gene>
<keyword evidence="1" id="KW-0812">Transmembrane</keyword>
<comment type="caution">
    <text evidence="2">The sequence shown here is derived from an EMBL/GenBank/DDBJ whole genome shotgun (WGS) entry which is preliminary data.</text>
</comment>
<dbReference type="STRING" id="1321606.SAMD00020551_3337"/>
<sequence length="319" mass="36398">MKVMKLLSAIILLFIFQLPDKGSAETKSNVLNMEELTIQVMPEYSYHPKDKKKDAPLLVGYHGAFKNNAEEAQKGQVVIPLPMDEKNFRIGFVADYSRDLTEMNEIQYELDKENGTISWETSEEIQPQEIYKFVIEYYTDSIKEKDGTKTLTYDFKNFADIGLLNLIFVEPLNSESFKLEPASEQHQKNSYNMNMFLYQSQGMKPGDEKNISLEYKRADDRTTAEIMEAMAGDAKKAGTVKQNDEKMPLWLVITVVGSVTICAAVLLIFIMKKKKVKPVKDYASNDYEAKKSKLRAMLVEGSITEAEYNELIKKLGGRN</sequence>
<dbReference type="RefSeq" id="WP_041966863.1">
    <property type="nucleotide sequence ID" value="NZ_BASE01000075.1"/>
</dbReference>
<reference evidence="2 3" key="1">
    <citation type="submission" date="2013-06" db="EMBL/GenBank/DDBJ databases">
        <title>Whole genome shotgun sequence of Bacillus selenatarsenatis SF-1.</title>
        <authorList>
            <person name="Kuroda M."/>
            <person name="Sei K."/>
            <person name="Yamashita M."/>
            <person name="Ike M."/>
        </authorList>
    </citation>
    <scope>NUCLEOTIDE SEQUENCE [LARGE SCALE GENOMIC DNA]</scope>
    <source>
        <strain evidence="2 3">SF-1</strain>
    </source>
</reference>
<accession>A0A0A8XAG7</accession>
<dbReference type="AlphaFoldDB" id="A0A0A8XAG7"/>
<keyword evidence="3" id="KW-1185">Reference proteome</keyword>
<evidence type="ECO:0000256" key="1">
    <source>
        <dbReference type="SAM" id="Phobius"/>
    </source>
</evidence>
<evidence type="ECO:0000313" key="2">
    <source>
        <dbReference type="EMBL" id="GAM15181.1"/>
    </source>
</evidence>
<evidence type="ECO:0000313" key="3">
    <source>
        <dbReference type="Proteomes" id="UP000031014"/>
    </source>
</evidence>
<feature type="transmembrane region" description="Helical" evidence="1">
    <location>
        <begin position="249"/>
        <end position="270"/>
    </location>
</feature>
<dbReference type="EMBL" id="BASE01000075">
    <property type="protein sequence ID" value="GAM15181.1"/>
    <property type="molecule type" value="Genomic_DNA"/>
</dbReference>
<name>A0A0A8XAG7_MESS1</name>
<dbReference type="Proteomes" id="UP000031014">
    <property type="component" value="Unassembled WGS sequence"/>
</dbReference>
<dbReference type="OrthoDB" id="2867256at2"/>